<feature type="transmembrane region" description="Helical" evidence="5">
    <location>
        <begin position="38"/>
        <end position="56"/>
    </location>
</feature>
<name>A0A514CDV6_9BACT</name>
<dbReference type="Pfam" id="PF04932">
    <property type="entry name" value="Wzy_C"/>
    <property type="match status" value="1"/>
</dbReference>
<reference evidence="7 8" key="1">
    <citation type="submission" date="2019-06" db="EMBL/GenBank/DDBJ databases">
        <title>Echinicola alkalisoli sp. nov. isolated from saline soil.</title>
        <authorList>
            <person name="Sun J.-Q."/>
            <person name="Xu L."/>
        </authorList>
    </citation>
    <scope>NUCLEOTIDE SEQUENCE [LARGE SCALE GENOMIC DNA]</scope>
    <source>
        <strain evidence="7 8">LN3S3</strain>
    </source>
</reference>
<feature type="transmembrane region" description="Helical" evidence="5">
    <location>
        <begin position="63"/>
        <end position="83"/>
    </location>
</feature>
<evidence type="ECO:0000256" key="4">
    <source>
        <dbReference type="ARBA" id="ARBA00023136"/>
    </source>
</evidence>
<feature type="transmembrane region" description="Helical" evidence="5">
    <location>
        <begin position="14"/>
        <end position="32"/>
    </location>
</feature>
<proteinExistence type="predicted"/>
<evidence type="ECO:0000256" key="2">
    <source>
        <dbReference type="ARBA" id="ARBA00022692"/>
    </source>
</evidence>
<dbReference type="InterPro" id="IPR007016">
    <property type="entry name" value="O-antigen_ligase-rel_domated"/>
</dbReference>
<evidence type="ECO:0000256" key="5">
    <source>
        <dbReference type="SAM" id="Phobius"/>
    </source>
</evidence>
<keyword evidence="4 5" id="KW-0472">Membrane</keyword>
<dbReference type="InterPro" id="IPR051533">
    <property type="entry name" value="WaaL-like"/>
</dbReference>
<keyword evidence="8" id="KW-1185">Reference proteome</keyword>
<evidence type="ECO:0000313" key="8">
    <source>
        <dbReference type="Proteomes" id="UP000316614"/>
    </source>
</evidence>
<gene>
    <name evidence="7" type="ORF">FKX85_02715</name>
</gene>
<dbReference type="OrthoDB" id="1454576at2"/>
<dbReference type="PANTHER" id="PTHR37422">
    <property type="entry name" value="TEICHURONIC ACID BIOSYNTHESIS PROTEIN TUAE"/>
    <property type="match status" value="1"/>
</dbReference>
<feature type="transmembrane region" description="Helical" evidence="5">
    <location>
        <begin position="213"/>
        <end position="231"/>
    </location>
</feature>
<feature type="transmembrane region" description="Helical" evidence="5">
    <location>
        <begin position="189"/>
        <end position="207"/>
    </location>
</feature>
<feature type="domain" description="O-antigen ligase-related" evidence="6">
    <location>
        <begin position="23"/>
        <end position="165"/>
    </location>
</feature>
<dbReference type="AlphaFoldDB" id="A0A514CDV6"/>
<keyword evidence="3 5" id="KW-1133">Transmembrane helix</keyword>
<accession>A0A514CDV6</accession>
<dbReference type="GO" id="GO:0016020">
    <property type="term" value="C:membrane"/>
    <property type="evidence" value="ECO:0007669"/>
    <property type="project" value="UniProtKB-SubCell"/>
</dbReference>
<feature type="transmembrane region" description="Helical" evidence="5">
    <location>
        <begin position="150"/>
        <end position="173"/>
    </location>
</feature>
<dbReference type="PANTHER" id="PTHR37422:SF13">
    <property type="entry name" value="LIPOPOLYSACCHARIDE BIOSYNTHESIS PROTEIN PA4999-RELATED"/>
    <property type="match status" value="1"/>
</dbReference>
<protein>
    <recommendedName>
        <fullName evidence="6">O-antigen ligase-related domain-containing protein</fullName>
    </recommendedName>
</protein>
<organism evidence="7 8">
    <name type="scientific">Echinicola soli</name>
    <dbReference type="NCBI Taxonomy" id="2591634"/>
    <lineage>
        <taxon>Bacteria</taxon>
        <taxon>Pseudomonadati</taxon>
        <taxon>Bacteroidota</taxon>
        <taxon>Cytophagia</taxon>
        <taxon>Cytophagales</taxon>
        <taxon>Cyclobacteriaceae</taxon>
        <taxon>Echinicola</taxon>
    </lineage>
</organism>
<evidence type="ECO:0000313" key="7">
    <source>
        <dbReference type="EMBL" id="QDH78005.1"/>
    </source>
</evidence>
<evidence type="ECO:0000259" key="6">
    <source>
        <dbReference type="Pfam" id="PF04932"/>
    </source>
</evidence>
<sequence length="430" mass="49310">MYSHLSTDNYKSRFFKYFLLTTSVCVFFNICLTESRAAILAGILGCSILGFPHIHLQFVKRKIPALLFLASIIILGMAALYLWKTDSVIGRLFIWKISIRLFMDYPLFGIGPNHYTYNFGHNQADYFQSGRSTIGEERIAGLGEFTFNEYLGIAVNMGIVGLGLVLLIIYFLVRGSLDILVSRNNKKNTFLIGCIGSLASILLFAFFSYPLSVLPICIHLVLICGILSSNLQDISKSSIKKRLIRWFVCITFPVTVALLYHYYNYAQNLVKWQQAIELEAQGKLLRAQEQMTKLYNRFDNNPSYLVDYGSILFNNKKYLRAEKLLSLASQKTTSPYLYEMLGQCQQINGKVTVAAESFIFAHYLLPYRFKPKYLLWKLYLQEGQKDKAKSIAKEIVSMPVKVETYMVTRMRREAERFLKESSPTHLAPIK</sequence>
<dbReference type="Proteomes" id="UP000316614">
    <property type="component" value="Chromosome"/>
</dbReference>
<keyword evidence="2 5" id="KW-0812">Transmembrane</keyword>
<dbReference type="RefSeq" id="WP_141613268.1">
    <property type="nucleotide sequence ID" value="NZ_CP041253.1"/>
</dbReference>
<dbReference type="KEGG" id="echi:FKX85_02715"/>
<feature type="transmembrane region" description="Helical" evidence="5">
    <location>
        <begin position="243"/>
        <end position="263"/>
    </location>
</feature>
<dbReference type="Gene3D" id="1.25.40.10">
    <property type="entry name" value="Tetratricopeptide repeat domain"/>
    <property type="match status" value="1"/>
</dbReference>
<dbReference type="SUPFAM" id="SSF48452">
    <property type="entry name" value="TPR-like"/>
    <property type="match status" value="1"/>
</dbReference>
<comment type="subcellular location">
    <subcellularLocation>
        <location evidence="1">Membrane</location>
        <topology evidence="1">Multi-pass membrane protein</topology>
    </subcellularLocation>
</comment>
<dbReference type="InterPro" id="IPR011990">
    <property type="entry name" value="TPR-like_helical_dom_sf"/>
</dbReference>
<dbReference type="EMBL" id="CP041253">
    <property type="protein sequence ID" value="QDH78005.1"/>
    <property type="molecule type" value="Genomic_DNA"/>
</dbReference>
<evidence type="ECO:0000256" key="1">
    <source>
        <dbReference type="ARBA" id="ARBA00004141"/>
    </source>
</evidence>
<evidence type="ECO:0000256" key="3">
    <source>
        <dbReference type="ARBA" id="ARBA00022989"/>
    </source>
</evidence>